<name>A0AA39MMG6_ARMTA</name>
<evidence type="ECO:0000256" key="1">
    <source>
        <dbReference type="ARBA" id="ARBA00022723"/>
    </source>
</evidence>
<evidence type="ECO:0000256" key="4">
    <source>
        <dbReference type="PROSITE-ProRule" id="PRU00134"/>
    </source>
</evidence>
<reference evidence="6" key="1">
    <citation type="submission" date="2023-06" db="EMBL/GenBank/DDBJ databases">
        <authorList>
            <consortium name="Lawrence Berkeley National Laboratory"/>
            <person name="Ahrendt S."/>
            <person name="Sahu N."/>
            <person name="Indic B."/>
            <person name="Wong-Bajracharya J."/>
            <person name="Merenyi Z."/>
            <person name="Ke H.-M."/>
            <person name="Monk M."/>
            <person name="Kocsube S."/>
            <person name="Drula E."/>
            <person name="Lipzen A."/>
            <person name="Balint B."/>
            <person name="Henrissat B."/>
            <person name="Andreopoulos B."/>
            <person name="Martin F.M."/>
            <person name="Harder C.B."/>
            <person name="Rigling D."/>
            <person name="Ford K.L."/>
            <person name="Foster G.D."/>
            <person name="Pangilinan J."/>
            <person name="Papanicolaou A."/>
            <person name="Barry K."/>
            <person name="LaButti K."/>
            <person name="Viragh M."/>
            <person name="Koriabine M."/>
            <person name="Yan M."/>
            <person name="Riley R."/>
            <person name="Champramary S."/>
            <person name="Plett K.L."/>
            <person name="Tsai I.J."/>
            <person name="Slot J."/>
            <person name="Sipos G."/>
            <person name="Plett J."/>
            <person name="Nagy L.G."/>
            <person name="Grigoriev I.V."/>
        </authorList>
    </citation>
    <scope>NUCLEOTIDE SEQUENCE</scope>
    <source>
        <strain evidence="6">CCBAS 213</strain>
    </source>
</reference>
<keyword evidence="3" id="KW-0862">Zinc</keyword>
<dbReference type="SUPFAM" id="SSF144232">
    <property type="entry name" value="HIT/MYND zinc finger-like"/>
    <property type="match status" value="1"/>
</dbReference>
<keyword evidence="1" id="KW-0479">Metal-binding</keyword>
<protein>
    <recommendedName>
        <fullName evidence="5">MYND-type domain-containing protein</fullName>
    </recommendedName>
</protein>
<dbReference type="Proteomes" id="UP001175211">
    <property type="component" value="Unassembled WGS sequence"/>
</dbReference>
<keyword evidence="7" id="KW-1185">Reference proteome</keyword>
<evidence type="ECO:0000259" key="5">
    <source>
        <dbReference type="PROSITE" id="PS50865"/>
    </source>
</evidence>
<dbReference type="InterPro" id="IPR002893">
    <property type="entry name" value="Znf_MYND"/>
</dbReference>
<dbReference type="Gene3D" id="6.10.140.2220">
    <property type="match status" value="1"/>
</dbReference>
<gene>
    <name evidence="6" type="ORF">EV420DRAFT_1316062</name>
</gene>
<evidence type="ECO:0000313" key="6">
    <source>
        <dbReference type="EMBL" id="KAK0439712.1"/>
    </source>
</evidence>
<dbReference type="RefSeq" id="XP_060323354.1">
    <property type="nucleotide sequence ID" value="XM_060468675.1"/>
</dbReference>
<evidence type="ECO:0000256" key="2">
    <source>
        <dbReference type="ARBA" id="ARBA00022771"/>
    </source>
</evidence>
<evidence type="ECO:0000313" key="7">
    <source>
        <dbReference type="Proteomes" id="UP001175211"/>
    </source>
</evidence>
<proteinExistence type="predicted"/>
<sequence length="548" mass="62505">MDLASTSASQNAPRAYINGFNLSVDYKMPDLSLVRSQAAKVTEVMDAPIPPRIVLQNARGEAATGPIPPALWYNFKLPQLFQFSFFCSVEDVPEDILPQCIWSLGWSIRAYLEASDEQLKIFALLAPQGQGNGVTIDTERYCRSKIADHLLKPKINQPLEALRYIRCSMEADKERSGQSDIFLINPGLYASFAACLARARTDDVEAKAALSRVMNDITLDSGSLTTFYRVEAKVYLARVLRRLGEDDEAQKLEIWLVRWFKKHPHEFSDSVLVQMFTTDIDPAVDPIFTGLGGSKWLDHRKATLKTQIRETRNCRNCRAREPQVKLALCKACQRTFYCSAECQKKDWPSHKVYCREAAAYLKRTAELEGISAFAAQQSQDWMHYRDNFRPEIVECFVNALGLVRDVSRGRTHIVYQEVEYVPSVKNCLDKFRTTGAGVFKLEDVWQDIESRMGLDPGEGKVYIREMLEVFDREPGNGQTREAHIPIFNLMFSAKNDVQVYLGISDISQKKVAFMRPKPDWRRDLNMRGEPPAHIKLGEDKIRDAEFIF</sequence>
<organism evidence="6 7">
    <name type="scientific">Armillaria tabescens</name>
    <name type="common">Ringless honey mushroom</name>
    <name type="synonym">Agaricus tabescens</name>
    <dbReference type="NCBI Taxonomy" id="1929756"/>
    <lineage>
        <taxon>Eukaryota</taxon>
        <taxon>Fungi</taxon>
        <taxon>Dikarya</taxon>
        <taxon>Basidiomycota</taxon>
        <taxon>Agaricomycotina</taxon>
        <taxon>Agaricomycetes</taxon>
        <taxon>Agaricomycetidae</taxon>
        <taxon>Agaricales</taxon>
        <taxon>Marasmiineae</taxon>
        <taxon>Physalacriaceae</taxon>
        <taxon>Desarmillaria</taxon>
    </lineage>
</organism>
<dbReference type="Pfam" id="PF01753">
    <property type="entry name" value="zf-MYND"/>
    <property type="match status" value="1"/>
</dbReference>
<accession>A0AA39MMG6</accession>
<dbReference type="PROSITE" id="PS01360">
    <property type="entry name" value="ZF_MYND_1"/>
    <property type="match status" value="1"/>
</dbReference>
<dbReference type="EMBL" id="JAUEPS010000082">
    <property type="protein sequence ID" value="KAK0439712.1"/>
    <property type="molecule type" value="Genomic_DNA"/>
</dbReference>
<comment type="caution">
    <text evidence="6">The sequence shown here is derived from an EMBL/GenBank/DDBJ whole genome shotgun (WGS) entry which is preliminary data.</text>
</comment>
<feature type="domain" description="MYND-type" evidence="5">
    <location>
        <begin position="314"/>
        <end position="354"/>
    </location>
</feature>
<evidence type="ECO:0000256" key="3">
    <source>
        <dbReference type="ARBA" id="ARBA00022833"/>
    </source>
</evidence>
<dbReference type="AlphaFoldDB" id="A0AA39MMG6"/>
<keyword evidence="2 4" id="KW-0863">Zinc-finger</keyword>
<dbReference type="PROSITE" id="PS50865">
    <property type="entry name" value="ZF_MYND_2"/>
    <property type="match status" value="1"/>
</dbReference>
<dbReference type="GeneID" id="85352223"/>
<dbReference type="GO" id="GO:0008270">
    <property type="term" value="F:zinc ion binding"/>
    <property type="evidence" value="ECO:0007669"/>
    <property type="project" value="UniProtKB-KW"/>
</dbReference>